<feature type="domain" description="Glycosyltransferase RgtA/B/C/D-like" evidence="9">
    <location>
        <begin position="77"/>
        <end position="245"/>
    </location>
</feature>
<feature type="transmembrane region" description="Helical" evidence="8">
    <location>
        <begin position="20"/>
        <end position="38"/>
    </location>
</feature>
<evidence type="ECO:0000256" key="5">
    <source>
        <dbReference type="ARBA" id="ARBA00022692"/>
    </source>
</evidence>
<feature type="transmembrane region" description="Helical" evidence="8">
    <location>
        <begin position="282"/>
        <end position="303"/>
    </location>
</feature>
<accession>A0A6N8JG61</accession>
<organism evidence="10 11">
    <name type="scientific">Chitinophaga oryziterrae</name>
    <dbReference type="NCBI Taxonomy" id="1031224"/>
    <lineage>
        <taxon>Bacteria</taxon>
        <taxon>Pseudomonadati</taxon>
        <taxon>Bacteroidota</taxon>
        <taxon>Chitinophagia</taxon>
        <taxon>Chitinophagales</taxon>
        <taxon>Chitinophagaceae</taxon>
        <taxon>Chitinophaga</taxon>
    </lineage>
</organism>
<dbReference type="EMBL" id="WRXO01000007">
    <property type="protein sequence ID" value="MVT43339.1"/>
    <property type="molecule type" value="Genomic_DNA"/>
</dbReference>
<dbReference type="GO" id="GO:0016763">
    <property type="term" value="F:pentosyltransferase activity"/>
    <property type="evidence" value="ECO:0007669"/>
    <property type="project" value="TreeGrafter"/>
</dbReference>
<dbReference type="PANTHER" id="PTHR33908">
    <property type="entry name" value="MANNOSYLTRANSFERASE YKCB-RELATED"/>
    <property type="match status" value="1"/>
</dbReference>
<dbReference type="Proteomes" id="UP000468388">
    <property type="component" value="Unassembled WGS sequence"/>
</dbReference>
<evidence type="ECO:0000256" key="7">
    <source>
        <dbReference type="ARBA" id="ARBA00023136"/>
    </source>
</evidence>
<proteinExistence type="predicted"/>
<keyword evidence="6 8" id="KW-1133">Transmembrane helix</keyword>
<dbReference type="Pfam" id="PF13231">
    <property type="entry name" value="PMT_2"/>
    <property type="match status" value="1"/>
</dbReference>
<feature type="transmembrane region" description="Helical" evidence="8">
    <location>
        <begin position="415"/>
        <end position="436"/>
    </location>
</feature>
<name>A0A6N8JG61_9BACT</name>
<comment type="caution">
    <text evidence="10">The sequence shown here is derived from an EMBL/GenBank/DDBJ whole genome shotgun (WGS) entry which is preliminary data.</text>
</comment>
<feature type="transmembrane region" description="Helical" evidence="8">
    <location>
        <begin position="104"/>
        <end position="122"/>
    </location>
</feature>
<gene>
    <name evidence="10" type="ORF">GO495_22260</name>
</gene>
<feature type="transmembrane region" description="Helical" evidence="8">
    <location>
        <begin position="231"/>
        <end position="248"/>
    </location>
</feature>
<evidence type="ECO:0000256" key="2">
    <source>
        <dbReference type="ARBA" id="ARBA00022475"/>
    </source>
</evidence>
<keyword evidence="4 10" id="KW-0808">Transferase</keyword>
<feature type="transmembrane region" description="Helical" evidence="8">
    <location>
        <begin position="448"/>
        <end position="467"/>
    </location>
</feature>
<comment type="subcellular location">
    <subcellularLocation>
        <location evidence="1">Cell membrane</location>
        <topology evidence="1">Multi-pass membrane protein</topology>
    </subcellularLocation>
</comment>
<evidence type="ECO:0000256" key="3">
    <source>
        <dbReference type="ARBA" id="ARBA00022676"/>
    </source>
</evidence>
<feature type="transmembrane region" description="Helical" evidence="8">
    <location>
        <begin position="128"/>
        <end position="144"/>
    </location>
</feature>
<dbReference type="GO" id="GO:0010041">
    <property type="term" value="P:response to iron(III) ion"/>
    <property type="evidence" value="ECO:0007669"/>
    <property type="project" value="TreeGrafter"/>
</dbReference>
<evidence type="ECO:0000313" key="11">
    <source>
        <dbReference type="Proteomes" id="UP000468388"/>
    </source>
</evidence>
<evidence type="ECO:0000256" key="1">
    <source>
        <dbReference type="ARBA" id="ARBA00004651"/>
    </source>
</evidence>
<feature type="transmembrane region" description="Helical" evidence="8">
    <location>
        <begin position="315"/>
        <end position="332"/>
    </location>
</feature>
<feature type="transmembrane region" description="Helical" evidence="8">
    <location>
        <begin position="338"/>
        <end position="357"/>
    </location>
</feature>
<keyword evidence="3" id="KW-0328">Glycosyltransferase</keyword>
<evidence type="ECO:0000256" key="6">
    <source>
        <dbReference type="ARBA" id="ARBA00022989"/>
    </source>
</evidence>
<sequence>MHIYLYPSHKQDMHMFSNKARNAIILSVIAALLFIPFLGRVHLFDWDEINFAECSREMLKLGDYTRIYVNFKPFWEKPPMFFWMQSLSMKVFGVTEFAARFPNALCGIATLVVVFLCGQRIYDKKFGILWALAYGGSLFPNMYFKSGIIDPWFNLFIFLSLYFFILYNWKRNGFDKEGLKKTSLPYVIWSGIFMGLAILTKGQVALMVFLMVLGVYFIYNRFRFYFNWGHALLFLVVASLITLSWYGYETAKNGPWFITEFLKYQYRLFTTHDAGQEGFWGYHYVVLLIGCFPASLFAIPAFFKTPSSSRYDRDFKVWMLILFWVVTLLFTIVQSRIIHYSSLAWFPVTFLAAYSFYKWDRKEMSYKKYAGIFAAVLGGIVSLLLLAVPLIGLNISKLAPYVKDKFAQANMEADVKWTGIEGIAGTIMVITIIVGLRFLKKKEYYKSAWTWFTGTALVIFFAAAMIVPKVERYSQGAAIDFLIQRQGEDCYVNALGYWSYAPFFYTMKEKPANPNAYEEQWLLSGDIDKPVYFVTKIDRVDNYKQYTDLKELYRKNGFVFLKREVPHPKAP</sequence>
<evidence type="ECO:0000256" key="4">
    <source>
        <dbReference type="ARBA" id="ARBA00022679"/>
    </source>
</evidence>
<dbReference type="AlphaFoldDB" id="A0A6N8JG61"/>
<dbReference type="GO" id="GO:0009103">
    <property type="term" value="P:lipopolysaccharide biosynthetic process"/>
    <property type="evidence" value="ECO:0007669"/>
    <property type="project" value="UniProtKB-ARBA"/>
</dbReference>
<dbReference type="InterPro" id="IPR038731">
    <property type="entry name" value="RgtA/B/C-like"/>
</dbReference>
<evidence type="ECO:0000259" key="9">
    <source>
        <dbReference type="Pfam" id="PF13231"/>
    </source>
</evidence>
<dbReference type="InterPro" id="IPR050297">
    <property type="entry name" value="LipidA_mod_glycosyltrf_83"/>
</dbReference>
<feature type="transmembrane region" description="Helical" evidence="8">
    <location>
        <begin position="189"/>
        <end position="219"/>
    </location>
</feature>
<keyword evidence="11" id="KW-1185">Reference proteome</keyword>
<feature type="transmembrane region" description="Helical" evidence="8">
    <location>
        <begin position="151"/>
        <end position="169"/>
    </location>
</feature>
<feature type="transmembrane region" description="Helical" evidence="8">
    <location>
        <begin position="369"/>
        <end position="395"/>
    </location>
</feature>
<keyword evidence="2" id="KW-1003">Cell membrane</keyword>
<dbReference type="GO" id="GO:0005886">
    <property type="term" value="C:plasma membrane"/>
    <property type="evidence" value="ECO:0007669"/>
    <property type="project" value="UniProtKB-SubCell"/>
</dbReference>
<protein>
    <submittedName>
        <fullName evidence="10">Glycosyl transferase</fullName>
    </submittedName>
</protein>
<reference evidence="10 11" key="1">
    <citation type="submission" date="2019-12" db="EMBL/GenBank/DDBJ databases">
        <title>The draft genomic sequence of strain Chitinophaga oryziterrae JCM 16595.</title>
        <authorList>
            <person name="Zhang X."/>
        </authorList>
    </citation>
    <scope>NUCLEOTIDE SEQUENCE [LARGE SCALE GENOMIC DNA]</scope>
    <source>
        <strain evidence="10 11">JCM 16595</strain>
    </source>
</reference>
<evidence type="ECO:0000313" key="10">
    <source>
        <dbReference type="EMBL" id="MVT43339.1"/>
    </source>
</evidence>
<evidence type="ECO:0000256" key="8">
    <source>
        <dbReference type="SAM" id="Phobius"/>
    </source>
</evidence>
<keyword evidence="5 8" id="KW-0812">Transmembrane</keyword>
<dbReference type="PANTHER" id="PTHR33908:SF3">
    <property type="entry name" value="UNDECAPRENYL PHOSPHATE-ALPHA-4-AMINO-4-DEOXY-L-ARABINOSE ARABINOSYL TRANSFERASE"/>
    <property type="match status" value="1"/>
</dbReference>
<keyword evidence="7 8" id="KW-0472">Membrane</keyword>